<evidence type="ECO:0000313" key="2">
    <source>
        <dbReference type="Proteomes" id="UP000019062"/>
    </source>
</evidence>
<accession>W4EUP0</accession>
<keyword evidence="2" id="KW-1185">Reference proteome</keyword>
<dbReference type="RefSeq" id="WP_038185623.1">
    <property type="nucleotide sequence ID" value="NZ_ASQA01000028.1"/>
</dbReference>
<gene>
    <name evidence="1" type="ORF">C176_12783</name>
</gene>
<organism evidence="1 2">
    <name type="scientific">Viridibacillus arenosi FSL R5-213</name>
    <dbReference type="NCBI Taxonomy" id="1227360"/>
    <lineage>
        <taxon>Bacteria</taxon>
        <taxon>Bacillati</taxon>
        <taxon>Bacillota</taxon>
        <taxon>Bacilli</taxon>
        <taxon>Bacillales</taxon>
        <taxon>Caryophanaceae</taxon>
        <taxon>Viridibacillus</taxon>
    </lineage>
</organism>
<protein>
    <recommendedName>
        <fullName evidence="3">Knr4/Smi1-like domain-containing protein</fullName>
    </recommendedName>
</protein>
<evidence type="ECO:0000313" key="1">
    <source>
        <dbReference type="EMBL" id="ETT84243.1"/>
    </source>
</evidence>
<dbReference type="Pfam" id="PF14567">
    <property type="entry name" value="SUKH_5"/>
    <property type="match status" value="1"/>
</dbReference>
<evidence type="ECO:0008006" key="3">
    <source>
        <dbReference type="Google" id="ProtNLM"/>
    </source>
</evidence>
<dbReference type="Gene3D" id="3.40.1580.10">
    <property type="entry name" value="SMI1/KNR4-like"/>
    <property type="match status" value="1"/>
</dbReference>
<comment type="caution">
    <text evidence="1">The sequence shown here is derived from an EMBL/GenBank/DDBJ whole genome shotgun (WGS) entry which is preliminary data.</text>
</comment>
<proteinExistence type="predicted"/>
<dbReference type="SUPFAM" id="SSF160631">
    <property type="entry name" value="SMI1/KNR4-like"/>
    <property type="match status" value="1"/>
</dbReference>
<sequence length="154" mass="16941">MRLSSYEAAKELILAEQEIASFVGPQPSNLLEQIEKVLGLEIIGSYRSFLETFGAGIFAGVKILGISSDDFEIPSMLNGINYTLTLRKEVGLPSNLLVIYNPGNGELFCLDFNQIKAGEPEIVSYMPALSMGLEYDAIADNFGEFLYEIVCDEL</sequence>
<dbReference type="eggNOG" id="ENOG502ZBUK">
    <property type="taxonomic scope" value="Bacteria"/>
</dbReference>
<name>W4EUP0_9BACL</name>
<dbReference type="InterPro" id="IPR037883">
    <property type="entry name" value="Knr4/Smi1-like_sf"/>
</dbReference>
<reference evidence="1 2" key="1">
    <citation type="journal article" date="2014" name="BMC Genomics">
        <title>Genomic comparison of sporeforming bacilli isolated from milk.</title>
        <authorList>
            <person name="Moreno Switt A.I."/>
            <person name="Andrus A.D."/>
            <person name="Ranieri M.L."/>
            <person name="Orsi R.H."/>
            <person name="Ivy R."/>
            <person name="den Bakker H.C."/>
            <person name="Martin N.H."/>
            <person name="Wiedmann M."/>
            <person name="Boor K.J."/>
        </authorList>
    </citation>
    <scope>NUCLEOTIDE SEQUENCE [LARGE SCALE GENOMIC DNA]</scope>
    <source>
        <strain evidence="1 2">FSL R5-213</strain>
    </source>
</reference>
<dbReference type="AlphaFoldDB" id="W4EUP0"/>
<dbReference type="EMBL" id="ASQA01000028">
    <property type="protein sequence ID" value="ETT84243.1"/>
    <property type="molecule type" value="Genomic_DNA"/>
</dbReference>
<dbReference type="Proteomes" id="UP000019062">
    <property type="component" value="Unassembled WGS sequence"/>
</dbReference>